<reference evidence="1" key="1">
    <citation type="submission" date="2020-02" db="EMBL/GenBank/DDBJ databases">
        <authorList>
            <person name="Shen X.-R."/>
            <person name="Zhang Y.-X."/>
        </authorList>
    </citation>
    <scope>NUCLEOTIDE SEQUENCE</scope>
    <source>
        <strain evidence="1">SYP-B3998</strain>
    </source>
</reference>
<evidence type="ECO:0000313" key="1">
    <source>
        <dbReference type="EMBL" id="NEW04689.1"/>
    </source>
</evidence>
<proteinExistence type="predicted"/>
<dbReference type="RefSeq" id="WP_163940394.1">
    <property type="nucleotide sequence ID" value="NZ_JAAIKC010000001.1"/>
</dbReference>
<comment type="caution">
    <text evidence="1">The sequence shown here is derived from an EMBL/GenBank/DDBJ whole genome shotgun (WGS) entry which is preliminary data.</text>
</comment>
<name>A0A6G3ZSX1_9BACL</name>
<dbReference type="EMBL" id="JAAIKC010000001">
    <property type="protein sequence ID" value="NEW04689.1"/>
    <property type="molecule type" value="Genomic_DNA"/>
</dbReference>
<accession>A0A6G3ZSX1</accession>
<gene>
    <name evidence="1" type="ORF">GK047_01475</name>
</gene>
<sequence length="171" mass="20322">MFSMNLIPTESLDEFSKLNYVLDKDYDIELDDGRAIIYDICKIFEESKKIQFIVSGFGQKRWSVDCGIDLVTIIEQLPDILKKLNSDDYNFVLDFYEQGIERVIQFEEYADFIKLKCLSRTSWIPNPVEIIMDKGQVLYMFKSLYDMFVKLAEYYCYDLANHPLYKEWMKG</sequence>
<organism evidence="1">
    <name type="scientific">Paenibacillus sp. SYP-B3998</name>
    <dbReference type="NCBI Taxonomy" id="2678564"/>
    <lineage>
        <taxon>Bacteria</taxon>
        <taxon>Bacillati</taxon>
        <taxon>Bacillota</taxon>
        <taxon>Bacilli</taxon>
        <taxon>Bacillales</taxon>
        <taxon>Paenibacillaceae</taxon>
        <taxon>Paenibacillus</taxon>
    </lineage>
</organism>
<dbReference type="AlphaFoldDB" id="A0A6G3ZSX1"/>
<protein>
    <submittedName>
        <fullName evidence="1">Uncharacterized protein</fullName>
    </submittedName>
</protein>